<evidence type="ECO:0000313" key="1">
    <source>
        <dbReference type="EMBL" id="PQO44237.1"/>
    </source>
</evidence>
<dbReference type="AlphaFoldDB" id="A0A2S8GIG6"/>
<evidence type="ECO:0000313" key="2">
    <source>
        <dbReference type="Proteomes" id="UP000237819"/>
    </source>
</evidence>
<dbReference type="OrthoDB" id="795001at2"/>
<comment type="caution">
    <text evidence="1">The sequence shown here is derived from an EMBL/GenBank/DDBJ whole genome shotgun (WGS) entry which is preliminary data.</text>
</comment>
<accession>A0A2S8GIG6</accession>
<sequence>METEIHDTPLTLQLYGKSAPIGNDAIGAVGLRLMDAVWRIVAASRIETTGINHWVYLPQGRLFVGVAIPSGGENQPELEACSVTLRRYLRHLHVGPYQALPAKWQALKQRIADRGDVIGPKSLEIYGHHCDDPARMETTILIGLL</sequence>
<gene>
    <name evidence="1" type="ORF">C5Y93_19945</name>
</gene>
<evidence type="ECO:0008006" key="3">
    <source>
        <dbReference type="Google" id="ProtNLM"/>
    </source>
</evidence>
<dbReference type="Gene3D" id="3.20.80.10">
    <property type="entry name" value="Regulatory factor, effector binding domain"/>
    <property type="match status" value="1"/>
</dbReference>
<reference evidence="1 2" key="1">
    <citation type="submission" date="2018-02" db="EMBL/GenBank/DDBJ databases">
        <title>Comparative genomes isolates from brazilian mangrove.</title>
        <authorList>
            <person name="Araujo J.E."/>
            <person name="Taketani R.G."/>
            <person name="Silva M.C.P."/>
            <person name="Loureco M.V."/>
            <person name="Andreote F.D."/>
        </authorList>
    </citation>
    <scope>NUCLEOTIDE SEQUENCE [LARGE SCALE GENOMIC DNA]</scope>
    <source>
        <strain evidence="1 2">Nap-Phe MGV</strain>
    </source>
</reference>
<name>A0A2S8GIG6_9BACT</name>
<dbReference type="InterPro" id="IPR011256">
    <property type="entry name" value="Reg_factor_effector_dom_sf"/>
</dbReference>
<proteinExistence type="predicted"/>
<dbReference type="Proteomes" id="UP000237819">
    <property type="component" value="Unassembled WGS sequence"/>
</dbReference>
<dbReference type="EMBL" id="PUHZ01000020">
    <property type="protein sequence ID" value="PQO44237.1"/>
    <property type="molecule type" value="Genomic_DNA"/>
</dbReference>
<dbReference type="RefSeq" id="WP_105337206.1">
    <property type="nucleotide sequence ID" value="NZ_PUHZ01000020.1"/>
</dbReference>
<organism evidence="1 2">
    <name type="scientific">Blastopirellula marina</name>
    <dbReference type="NCBI Taxonomy" id="124"/>
    <lineage>
        <taxon>Bacteria</taxon>
        <taxon>Pseudomonadati</taxon>
        <taxon>Planctomycetota</taxon>
        <taxon>Planctomycetia</taxon>
        <taxon>Pirellulales</taxon>
        <taxon>Pirellulaceae</taxon>
        <taxon>Blastopirellula</taxon>
    </lineage>
</organism>
<protein>
    <recommendedName>
        <fullName evidence="3">Bacterial transcription activator effector binding domain-containing protein</fullName>
    </recommendedName>
</protein>